<dbReference type="GO" id="GO:0006313">
    <property type="term" value="P:DNA transposition"/>
    <property type="evidence" value="ECO:0007669"/>
    <property type="project" value="InterPro"/>
</dbReference>
<name>A0AAD1CJJ9_PHODP</name>
<dbReference type="PANTHER" id="PTHR47923:SF1">
    <property type="entry name" value="INSERTION ELEMENT IS1 1 PROTEIN INSA-RELATED"/>
    <property type="match status" value="1"/>
</dbReference>
<dbReference type="EMBL" id="AP018046">
    <property type="protein sequence ID" value="BAX55707.1"/>
    <property type="molecule type" value="Genomic_DNA"/>
</dbReference>
<dbReference type="InterPro" id="IPR051252">
    <property type="entry name" value="IS1_transposase_InsA"/>
</dbReference>
<protein>
    <recommendedName>
        <fullName evidence="1">InsA N-terminal zinc ribbon domain-containing protein</fullName>
    </recommendedName>
</protein>
<evidence type="ECO:0000259" key="1">
    <source>
        <dbReference type="Pfam" id="PF03811"/>
    </source>
</evidence>
<dbReference type="PANTHER" id="PTHR47923">
    <property type="entry name" value="INSERTION ELEMENT IS1 1 PROTEIN INSA-RELATED"/>
    <property type="match status" value="1"/>
</dbReference>
<sequence length="43" mass="5061">MATIDVKCRFCNQAEQVRKYGTNPRGAQRYRCFDCNRTFLLEG</sequence>
<evidence type="ECO:0000313" key="3">
    <source>
        <dbReference type="Proteomes" id="UP000218676"/>
    </source>
</evidence>
<dbReference type="Pfam" id="PF03811">
    <property type="entry name" value="Zn_ribbon_InsA"/>
    <property type="match status" value="1"/>
</dbReference>
<organism evidence="2 3">
    <name type="scientific">Photobacterium damsela subsp. piscicida</name>
    <name type="common">Pasteurella piscicida</name>
    <dbReference type="NCBI Taxonomy" id="38294"/>
    <lineage>
        <taxon>Bacteria</taxon>
        <taxon>Pseudomonadati</taxon>
        <taxon>Pseudomonadota</taxon>
        <taxon>Gammaproteobacteria</taxon>
        <taxon>Vibrionales</taxon>
        <taxon>Vibrionaceae</taxon>
        <taxon>Photobacterium</taxon>
    </lineage>
</organism>
<dbReference type="InterPro" id="IPR003220">
    <property type="entry name" value="InsA_N_dom_Znf"/>
</dbReference>
<dbReference type="Proteomes" id="UP000218676">
    <property type="component" value="Chromosome 2"/>
</dbReference>
<feature type="domain" description="InsA N-terminal zinc ribbon" evidence="1">
    <location>
        <begin position="1"/>
        <end position="35"/>
    </location>
</feature>
<gene>
    <name evidence="2" type="ORF">PDPUS_2_01121</name>
</gene>
<dbReference type="AlphaFoldDB" id="A0AAD1CJJ9"/>
<evidence type="ECO:0000313" key="2">
    <source>
        <dbReference type="EMBL" id="BAX55707.1"/>
    </source>
</evidence>
<proteinExistence type="predicted"/>
<accession>A0AAD1CJJ9</accession>
<reference evidence="3" key="1">
    <citation type="submission" date="2017-05" db="EMBL/GenBank/DDBJ databases">
        <title>Whole genome sequence of fish pathogenic bacteria, Photobacterium damselae subsp. piscicida, strain 91-197, isolated from hybrid striped bass (Morone sp.) in USA.</title>
        <authorList>
            <person name="Teru Y."/>
            <person name="Hikima J."/>
            <person name="Kono T."/>
            <person name="Sakai M."/>
            <person name="Takano T."/>
            <person name="Hawke J.P."/>
            <person name="Takeyama H."/>
            <person name="Aoki T."/>
        </authorList>
    </citation>
    <scope>NUCLEOTIDE SEQUENCE [LARGE SCALE GENOMIC DNA]</scope>
    <source>
        <strain evidence="3">91-197</strain>
    </source>
</reference>